<protein>
    <recommendedName>
        <fullName evidence="5">DUF2207 domain-containing protein</fullName>
    </recommendedName>
</protein>
<proteinExistence type="predicted"/>
<reference evidence="3 4" key="1">
    <citation type="submission" date="2021-01" db="EMBL/GenBank/DDBJ databases">
        <title>Whole genome shotgun sequence of Asanoa siamensis NBRC 107932.</title>
        <authorList>
            <person name="Komaki H."/>
            <person name="Tamura T."/>
        </authorList>
    </citation>
    <scope>NUCLEOTIDE SEQUENCE [LARGE SCALE GENOMIC DNA]</scope>
    <source>
        <strain evidence="3 4">NBRC 107932</strain>
    </source>
</reference>
<evidence type="ECO:0008006" key="5">
    <source>
        <dbReference type="Google" id="ProtNLM"/>
    </source>
</evidence>
<comment type="caution">
    <text evidence="3">The sequence shown here is derived from an EMBL/GenBank/DDBJ whole genome shotgun (WGS) entry which is preliminary data.</text>
</comment>
<accession>A0ABQ4D1X3</accession>
<evidence type="ECO:0000313" key="4">
    <source>
        <dbReference type="Proteomes" id="UP000604117"/>
    </source>
</evidence>
<evidence type="ECO:0000313" key="3">
    <source>
        <dbReference type="EMBL" id="GIF77540.1"/>
    </source>
</evidence>
<organism evidence="3 4">
    <name type="scientific">Asanoa siamensis</name>
    <dbReference type="NCBI Taxonomy" id="926357"/>
    <lineage>
        <taxon>Bacteria</taxon>
        <taxon>Bacillati</taxon>
        <taxon>Actinomycetota</taxon>
        <taxon>Actinomycetes</taxon>
        <taxon>Micromonosporales</taxon>
        <taxon>Micromonosporaceae</taxon>
        <taxon>Asanoa</taxon>
    </lineage>
</organism>
<evidence type="ECO:0000256" key="2">
    <source>
        <dbReference type="SAM" id="Phobius"/>
    </source>
</evidence>
<keyword evidence="4" id="KW-1185">Reference proteome</keyword>
<feature type="transmembrane region" description="Helical" evidence="2">
    <location>
        <begin position="12"/>
        <end position="31"/>
    </location>
</feature>
<dbReference type="Proteomes" id="UP000604117">
    <property type="component" value="Unassembled WGS sequence"/>
</dbReference>
<keyword evidence="2" id="KW-1133">Transmembrane helix</keyword>
<sequence>MPLGGLSGPEFLALYLALSAVAIGGTLLVQARLRSGPAQPRYADVGPREAGYLRRGPWLAVHAAPAALRRVEVRHHHLRPEHRPSYATYDARSAAMAVALFGAYSLYLLDPAFAAAAEVPRQAAATTTGGASGIESASWAGGGGAAGASYGGGGDSSGGGGGGGCGGGGGGS</sequence>
<feature type="region of interest" description="Disordered" evidence="1">
    <location>
        <begin position="150"/>
        <end position="172"/>
    </location>
</feature>
<name>A0ABQ4D1X3_9ACTN</name>
<gene>
    <name evidence="3" type="ORF">Asi02nite_70580</name>
</gene>
<keyword evidence="2" id="KW-0812">Transmembrane</keyword>
<dbReference type="RefSeq" id="WP_203718400.1">
    <property type="nucleotide sequence ID" value="NZ_BONE01000094.1"/>
</dbReference>
<evidence type="ECO:0000256" key="1">
    <source>
        <dbReference type="SAM" id="MobiDB-lite"/>
    </source>
</evidence>
<keyword evidence="2" id="KW-0472">Membrane</keyword>
<dbReference type="EMBL" id="BONE01000094">
    <property type="protein sequence ID" value="GIF77540.1"/>
    <property type="molecule type" value="Genomic_DNA"/>
</dbReference>